<feature type="transmembrane region" description="Helical" evidence="6">
    <location>
        <begin position="83"/>
        <end position="108"/>
    </location>
</feature>
<feature type="transmembrane region" description="Helical" evidence="6">
    <location>
        <begin position="144"/>
        <end position="163"/>
    </location>
</feature>
<keyword evidence="8" id="KW-1185">Reference proteome</keyword>
<dbReference type="GO" id="GO:0005886">
    <property type="term" value="C:plasma membrane"/>
    <property type="evidence" value="ECO:0007669"/>
    <property type="project" value="TreeGrafter"/>
</dbReference>
<keyword evidence="3 6" id="KW-0812">Transmembrane</keyword>
<feature type="transmembrane region" description="Helical" evidence="6">
    <location>
        <begin position="54"/>
        <end position="71"/>
    </location>
</feature>
<dbReference type="OrthoDB" id="440553at2759"/>
<dbReference type="InterPro" id="IPR036259">
    <property type="entry name" value="MFS_trans_sf"/>
</dbReference>
<dbReference type="Proteomes" id="UP001063166">
    <property type="component" value="Unassembled WGS sequence"/>
</dbReference>
<dbReference type="AlphaFoldDB" id="A0A9P3UM25"/>
<protein>
    <submittedName>
        <fullName evidence="7">MFS general substrate transporter</fullName>
    </submittedName>
</protein>
<evidence type="ECO:0000256" key="3">
    <source>
        <dbReference type="ARBA" id="ARBA00022692"/>
    </source>
</evidence>
<evidence type="ECO:0000256" key="1">
    <source>
        <dbReference type="ARBA" id="ARBA00004141"/>
    </source>
</evidence>
<reference evidence="7" key="1">
    <citation type="submission" date="2022-07" db="EMBL/GenBank/DDBJ databases">
        <title>The genome of Lyophyllum shimeji provides insight into the initial evolution of ectomycorrhizal fungal genome.</title>
        <authorList>
            <person name="Kobayashi Y."/>
            <person name="Shibata T."/>
            <person name="Hirakawa H."/>
            <person name="Shigenobu S."/>
            <person name="Nishiyama T."/>
            <person name="Yamada A."/>
            <person name="Hasebe M."/>
            <person name="Kawaguchi M."/>
        </authorList>
    </citation>
    <scope>NUCLEOTIDE SEQUENCE</scope>
    <source>
        <strain evidence="7">AT787</strain>
    </source>
</reference>
<evidence type="ECO:0000313" key="8">
    <source>
        <dbReference type="Proteomes" id="UP001063166"/>
    </source>
</evidence>
<dbReference type="PANTHER" id="PTHR23502:SF51">
    <property type="entry name" value="QUINIDINE RESISTANCE PROTEIN 1-RELATED"/>
    <property type="match status" value="1"/>
</dbReference>
<keyword evidence="5 6" id="KW-0472">Membrane</keyword>
<evidence type="ECO:0000256" key="6">
    <source>
        <dbReference type="SAM" id="Phobius"/>
    </source>
</evidence>
<name>A0A9P3UM25_LYOSH</name>
<evidence type="ECO:0000256" key="5">
    <source>
        <dbReference type="ARBA" id="ARBA00023136"/>
    </source>
</evidence>
<keyword evidence="4 6" id="KW-1133">Transmembrane helix</keyword>
<comment type="subcellular location">
    <subcellularLocation>
        <location evidence="1">Membrane</location>
        <topology evidence="1">Multi-pass membrane protein</topology>
    </subcellularLocation>
</comment>
<accession>A0A9P3UM25</accession>
<organism evidence="7 8">
    <name type="scientific">Lyophyllum shimeji</name>
    <name type="common">Hon-shimeji</name>
    <name type="synonym">Tricholoma shimeji</name>
    <dbReference type="NCBI Taxonomy" id="47721"/>
    <lineage>
        <taxon>Eukaryota</taxon>
        <taxon>Fungi</taxon>
        <taxon>Dikarya</taxon>
        <taxon>Basidiomycota</taxon>
        <taxon>Agaricomycotina</taxon>
        <taxon>Agaricomycetes</taxon>
        <taxon>Agaricomycetidae</taxon>
        <taxon>Agaricales</taxon>
        <taxon>Tricholomatineae</taxon>
        <taxon>Lyophyllaceae</taxon>
        <taxon>Lyophyllum</taxon>
    </lineage>
</organism>
<evidence type="ECO:0000313" key="7">
    <source>
        <dbReference type="EMBL" id="GLB35921.1"/>
    </source>
</evidence>
<dbReference type="PANTHER" id="PTHR23502">
    <property type="entry name" value="MAJOR FACILITATOR SUPERFAMILY"/>
    <property type="match status" value="1"/>
</dbReference>
<evidence type="ECO:0000256" key="4">
    <source>
        <dbReference type="ARBA" id="ARBA00022989"/>
    </source>
</evidence>
<dbReference type="EMBL" id="BRPK01000003">
    <property type="protein sequence ID" value="GLB35921.1"/>
    <property type="molecule type" value="Genomic_DNA"/>
</dbReference>
<comment type="caution">
    <text evidence="7">The sequence shown here is derived from an EMBL/GenBank/DDBJ whole genome shotgun (WGS) entry which is preliminary data.</text>
</comment>
<gene>
    <name evidence="7" type="ORF">LshimejAT787_0302090</name>
</gene>
<sequence>MAIGSSLNGKMLDWEYRRFSKQIGTQTTGEPTEDASQKHQVSANFPIEKARLRALPILIILLVACCGGYGWCVARQVNIAGPLMLQIAVGYIAIAVMNSTQTLMIDLFPGYGSSVTACNNLVRCSLSAFLVSVIDLIIRALGVGWTYVLLGGVSLLVLPLLYLEMRIGPTCRAKRRAQEA</sequence>
<dbReference type="GO" id="GO:0022857">
    <property type="term" value="F:transmembrane transporter activity"/>
    <property type="evidence" value="ECO:0007669"/>
    <property type="project" value="TreeGrafter"/>
</dbReference>
<dbReference type="SUPFAM" id="SSF103473">
    <property type="entry name" value="MFS general substrate transporter"/>
    <property type="match status" value="1"/>
</dbReference>
<keyword evidence="2" id="KW-0813">Transport</keyword>
<evidence type="ECO:0000256" key="2">
    <source>
        <dbReference type="ARBA" id="ARBA00022448"/>
    </source>
</evidence>
<proteinExistence type="predicted"/>